<evidence type="ECO:0000313" key="1">
    <source>
        <dbReference type="EMBL" id="SMD33068.1"/>
    </source>
</evidence>
<dbReference type="OrthoDB" id="1222242at2"/>
<name>A0A1W2G9N3_REIFA</name>
<dbReference type="STRING" id="692418.SAMN04488029_1432"/>
<dbReference type="AlphaFoldDB" id="A0A1W2G9N3"/>
<keyword evidence="2" id="KW-1185">Reference proteome</keyword>
<dbReference type="EMBL" id="FWYF01000001">
    <property type="protein sequence ID" value="SMD33068.1"/>
    <property type="molecule type" value="Genomic_DNA"/>
</dbReference>
<dbReference type="RefSeq" id="WP_084371727.1">
    <property type="nucleotide sequence ID" value="NZ_FWYF01000001.1"/>
</dbReference>
<gene>
    <name evidence="1" type="ORF">SAMN04488029_1432</name>
</gene>
<accession>A0A1W2G9N3</accession>
<reference evidence="1 2" key="1">
    <citation type="submission" date="2017-04" db="EMBL/GenBank/DDBJ databases">
        <authorList>
            <person name="Afonso C.L."/>
            <person name="Miller P.J."/>
            <person name="Scott M.A."/>
            <person name="Spackman E."/>
            <person name="Goraichik I."/>
            <person name="Dimitrov K.M."/>
            <person name="Suarez D.L."/>
            <person name="Swayne D.E."/>
        </authorList>
    </citation>
    <scope>NUCLEOTIDE SEQUENCE [LARGE SCALE GENOMIC DNA]</scope>
    <source>
        <strain evidence="1 2">DSM 26133</strain>
    </source>
</reference>
<organism evidence="1 2">
    <name type="scientific">Reichenbachiella faecimaris</name>
    <dbReference type="NCBI Taxonomy" id="692418"/>
    <lineage>
        <taxon>Bacteria</taxon>
        <taxon>Pseudomonadati</taxon>
        <taxon>Bacteroidota</taxon>
        <taxon>Cytophagia</taxon>
        <taxon>Cytophagales</taxon>
        <taxon>Reichenbachiellaceae</taxon>
        <taxon>Reichenbachiella</taxon>
    </lineage>
</organism>
<dbReference type="Proteomes" id="UP000192472">
    <property type="component" value="Unassembled WGS sequence"/>
</dbReference>
<protein>
    <submittedName>
        <fullName evidence="1">Uncharacterized protein</fullName>
    </submittedName>
</protein>
<proteinExistence type="predicted"/>
<evidence type="ECO:0000313" key="2">
    <source>
        <dbReference type="Proteomes" id="UP000192472"/>
    </source>
</evidence>
<sequence length="346" mass="41213">MAIISKKKIPFTISQKLRTYLHKYKRTIAVPIEYESLLRYDNSIPLYDNQGVDTLWETVFYPQSDMAMIHHDLKQIYSEIKADGDVSVMDHLMVERVDICQYGNTKPFRVRIVNRINDNFDYFYIKNADASRIYGLELEHLLSPNRINYVVHKNTLIEEHIAGIPGDQFIKEYLKDKNLNEIRLAKEFVKFNERCFVRLLGDMHSSNFVVNIIPDFEQISYRLKAIDFDQQSYEGRKNIYLPQYFKQNNALINMGLKHMTPETVRQYQKEERSLIANRLRVARYRVVDLMRAMIDDTISFPKNVATLKKDLSEFYHEPKFMKCRNMGEIVKMSLWMVFKKTEMYNF</sequence>